<feature type="region of interest" description="Disordered" evidence="13">
    <location>
        <begin position="1425"/>
        <end position="1451"/>
    </location>
</feature>
<keyword evidence="6 12" id="KW-0378">Hydrolase</keyword>
<keyword evidence="10" id="KW-0539">Nucleus</keyword>
<keyword evidence="3" id="KW-0698">rRNA processing</keyword>
<feature type="region of interest" description="Disordered" evidence="13">
    <location>
        <begin position="1235"/>
        <end position="1353"/>
    </location>
</feature>
<dbReference type="Gene3D" id="1.25.40.1050">
    <property type="match status" value="1"/>
</dbReference>
<dbReference type="FunFam" id="3.40.50.12390:FF:000005">
    <property type="entry name" value="5'-3' exoribonuclease 2"/>
    <property type="match status" value="1"/>
</dbReference>
<dbReference type="Pfam" id="PF17846">
    <property type="entry name" value="XRN_M"/>
    <property type="match status" value="1"/>
</dbReference>
<evidence type="ECO:0000259" key="18">
    <source>
        <dbReference type="Pfam" id="PF18334"/>
    </source>
</evidence>
<keyword evidence="4" id="KW-0507">mRNA processing</keyword>
<name>A0A9W7L3Y4_9STRA</name>
<evidence type="ECO:0000256" key="2">
    <source>
        <dbReference type="ARBA" id="ARBA00022472"/>
    </source>
</evidence>
<feature type="region of interest" description="Disordered" evidence="13">
    <location>
        <begin position="97"/>
        <end position="127"/>
    </location>
</feature>
<keyword evidence="20" id="KW-1185">Reference proteome</keyword>
<evidence type="ECO:0000256" key="6">
    <source>
        <dbReference type="ARBA" id="ARBA00022801"/>
    </source>
</evidence>
<evidence type="ECO:0000256" key="11">
    <source>
        <dbReference type="ARBA" id="ARBA00038299"/>
    </source>
</evidence>
<dbReference type="PANTHER" id="PTHR12341">
    <property type="entry name" value="5'-&gt;3' EXORIBONUCLEASE"/>
    <property type="match status" value="1"/>
</dbReference>
<dbReference type="PIRSF" id="PIRSF006743">
    <property type="entry name" value="Exonuclease_Xnr1"/>
    <property type="match status" value="1"/>
</dbReference>
<feature type="domain" description="Xrn1 N-terminal" evidence="14">
    <location>
        <begin position="1"/>
        <end position="233"/>
    </location>
</feature>
<feature type="domain" description="Exoribonuclease Xrn1 D2/D3" evidence="18">
    <location>
        <begin position="1009"/>
        <end position="1107"/>
    </location>
</feature>
<dbReference type="InterPro" id="IPR040992">
    <property type="entry name" value="XRN1_D1"/>
</dbReference>
<dbReference type="GO" id="GO:0003723">
    <property type="term" value="F:RNA binding"/>
    <property type="evidence" value="ECO:0007669"/>
    <property type="project" value="UniProtKB-KW"/>
</dbReference>
<feature type="compositionally biased region" description="Basic and acidic residues" evidence="13">
    <location>
        <begin position="1337"/>
        <end position="1353"/>
    </location>
</feature>
<evidence type="ECO:0000259" key="14">
    <source>
        <dbReference type="Pfam" id="PF03159"/>
    </source>
</evidence>
<dbReference type="CDD" id="cd18673">
    <property type="entry name" value="PIN_XRN1-2-like"/>
    <property type="match status" value="1"/>
</dbReference>
<feature type="compositionally biased region" description="Basic and acidic residues" evidence="13">
    <location>
        <begin position="1235"/>
        <end position="1258"/>
    </location>
</feature>
<dbReference type="InterPro" id="IPR027073">
    <property type="entry name" value="5_3_exoribonuclease"/>
</dbReference>
<feature type="region of interest" description="Disordered" evidence="13">
    <location>
        <begin position="1528"/>
        <end position="1590"/>
    </location>
</feature>
<feature type="domain" description="Exoribonuclease Xrn1 D2/D3" evidence="18">
    <location>
        <begin position="846"/>
        <end position="957"/>
    </location>
</feature>
<evidence type="ECO:0000256" key="4">
    <source>
        <dbReference type="ARBA" id="ARBA00022664"/>
    </source>
</evidence>
<evidence type="ECO:0000256" key="8">
    <source>
        <dbReference type="ARBA" id="ARBA00023015"/>
    </source>
</evidence>
<dbReference type="Pfam" id="PF18332">
    <property type="entry name" value="XRN1_D1"/>
    <property type="match status" value="1"/>
</dbReference>
<dbReference type="InterPro" id="IPR047007">
    <property type="entry name" value="XRN1_D1_sf"/>
</dbReference>
<dbReference type="Gene3D" id="3.40.50.12390">
    <property type="match status" value="2"/>
</dbReference>
<feature type="compositionally biased region" description="Low complexity" evidence="13">
    <location>
        <begin position="1259"/>
        <end position="1277"/>
    </location>
</feature>
<dbReference type="Pfam" id="PF03159">
    <property type="entry name" value="XRN_N"/>
    <property type="match status" value="1"/>
</dbReference>
<keyword evidence="12" id="KW-0694">RNA-binding</keyword>
<evidence type="ECO:0000259" key="16">
    <source>
        <dbReference type="Pfam" id="PF18129"/>
    </source>
</evidence>
<evidence type="ECO:0000256" key="13">
    <source>
        <dbReference type="SAM" id="MobiDB-lite"/>
    </source>
</evidence>
<dbReference type="Pfam" id="PF18129">
    <property type="entry name" value="SH3_12"/>
    <property type="match status" value="1"/>
</dbReference>
<dbReference type="GO" id="GO:0000956">
    <property type="term" value="P:nuclear-transcribed mRNA catabolic process"/>
    <property type="evidence" value="ECO:0007669"/>
    <property type="project" value="InterPro"/>
</dbReference>
<sequence length="1590" mass="174375">MGVPKFYRWISERYPKINQIISDTTLLPPIDHLYLDMNGIIHGATHPPSVDLLDGGGLSDKDMMYGIMHYLNRIVDIVKPKESLYMAIDGVAPRAKMNQQRSRRFRSAKDMEDEKQERLAKGEVLPERQDGGGVFDSNCITPGTLFMKKVSDCIKYFIRKKIKEDPMWRNLKVYFSGHEVPGEGEHKIMQHIRDMKNSPGYKPNNRHCMYGQDADLIMLGLVSHEPHFTLLREVVNFNSFQNSRNKNASKVVQKHTKESEFQLLHISVLREYLDIEFGLHDKASPPYNLESVIDDFVFMTFLVGNDFLPHMPTLDISDGAFDLLFNTYKAQRKSWGPGQYLTHAGNIMDATRLEAFLKVIGAAETEIFEAREVNEEAFLKKKRRWDKRDGKAAGPSDEELAEIEKEKERIFQDMLQKSGAATENKPELANGQAKPTKDFKGRYYFEKLDMTPLDTTKHRHLNKVYMEGLVWCLAYYYRGCISWGWFYPYHYGPMISDLTELDSIFRTMKFEPGAPFLPFQQLMGCLPPGSKDLVPRPYQHLMLSTASPIHDFYPVEFEVDMNGKRNPWEGVNLLPFIDADRLKAAITEFCPPRSLTSDERSRNTFGNILLYTYDPSVTTDAPSPNREIGLKDINMCNSSEVIYKEPDRTNVSFRPEIIPGTKIPYPGFPSLNVLPIAETSLEEIKLNCFGTESKYPNTVLTLHKPPQLPPAEVLASKIVGKSVFVNWPMMHEAKVVAVTDENCEARANNKVIKWNPEQRGRWLQETTAMQQQYKTGAGEPGTGGVDIGDIQIRLKCVPLQGMQKHTDGSTEKVFGKEEADLPLHMCLWASPAPDPRFEVKGPDTLETLFPINKQVVLTAGKYKGNMGTVVKTSEEGGKQNVHVKVNILPPEPPFGLAIVKSVTEQFVSIMDAARILKMPVSVLHKVAGYFSVDPGRYDLGLNLKYKGEYCVLGYTRVATPNASKSSSSDPNSAAWSVGDSLKVVGSSRPSLDTGRGRGFQAQEPMKRLDWEFSPKAIRLIASYKAKFPKMFEGLQRFPTERFYNVDQLFGTNNKGEDTLKTVLEWLSACETAKMPRVISTTSAIGRDAVLAIERASEVRSAAVKAAEPKFVGLKVPPTAIFAEGSIETNNIMTSFNSAPELGDRVVNLNGRGIPFGARGTVIGIHNTKGCVDLVFDDEFLAGTTLQGTCSNFRGKLCMWDGLIKIGARGDGSTVDKLISPGKAKETVKKLVKKAEEEEKKEKKEKQKNGQKDVFDKEPASSVRAGSAGRSTSSGKGSKLVHAKEAVAPDGKGIGFNWGPKGRGRGKVTGLQASAIGGGSAVGGEGKKKAQKLAQKPAKAESQKSAKMAKADKASAEAGLKSLLGVGAPVKGQMEDAVESDSGSAANALKGMLGIGGAAAAPAPAPESTQKNIKGSDALKGMLGIGAPESAPAPPPAPAPAPAPPPAPASKGADALFAMLGMGSPTEVSPPPQPKVSSGFNFSYVAEGQAAPPQQQFVQPQVDHNAIAAMQIAEMQMQQMQMQQMQMMQMGGGGGPPRGAPGNAWGMAPPPMQPPQMPQQPVPVPAPATIPRATAEKKKSKGLAPTRIVKK</sequence>
<keyword evidence="8" id="KW-0805">Transcription regulation</keyword>
<proteinExistence type="inferred from homology"/>
<dbReference type="InterPro" id="IPR041106">
    <property type="entry name" value="XRN1_D2_D3"/>
</dbReference>
<gene>
    <name evidence="19" type="ORF">TrCOL_g6189</name>
</gene>
<comment type="caution">
    <text evidence="19">The sequence shown here is derived from an EMBL/GenBank/DDBJ whole genome shotgun (WGS) entry which is preliminary data.</text>
</comment>
<dbReference type="EC" id="3.1.13.-" evidence="12"/>
<keyword evidence="12" id="KW-0963">Cytoplasm</keyword>
<evidence type="ECO:0000256" key="10">
    <source>
        <dbReference type="ARBA" id="ARBA00023242"/>
    </source>
</evidence>
<evidence type="ECO:0000313" key="20">
    <source>
        <dbReference type="Proteomes" id="UP001165065"/>
    </source>
</evidence>
<evidence type="ECO:0000256" key="5">
    <source>
        <dbReference type="ARBA" id="ARBA00022722"/>
    </source>
</evidence>
<dbReference type="OrthoDB" id="372487at2759"/>
<feature type="domain" description="5'-3' exoribonuclease 1 SH3-like" evidence="16">
    <location>
        <begin position="1140"/>
        <end position="1199"/>
    </location>
</feature>
<organism evidence="19 20">
    <name type="scientific">Triparma columacea</name>
    <dbReference type="NCBI Taxonomy" id="722753"/>
    <lineage>
        <taxon>Eukaryota</taxon>
        <taxon>Sar</taxon>
        <taxon>Stramenopiles</taxon>
        <taxon>Ochrophyta</taxon>
        <taxon>Bolidophyceae</taxon>
        <taxon>Parmales</taxon>
        <taxon>Triparmaceae</taxon>
        <taxon>Triparma</taxon>
    </lineage>
</organism>
<dbReference type="InterPro" id="IPR004859">
    <property type="entry name" value="Xrn1_N"/>
</dbReference>
<dbReference type="GO" id="GO:0006397">
    <property type="term" value="P:mRNA processing"/>
    <property type="evidence" value="ECO:0007669"/>
    <property type="project" value="UniProtKB-KW"/>
</dbReference>
<feature type="domain" description="5'-3' exoribonuclease 1 D1" evidence="17">
    <location>
        <begin position="667"/>
        <end position="837"/>
    </location>
</feature>
<dbReference type="GO" id="GO:0005634">
    <property type="term" value="C:nucleus"/>
    <property type="evidence" value="ECO:0007669"/>
    <property type="project" value="UniProtKB-SubCell"/>
</dbReference>
<evidence type="ECO:0000256" key="7">
    <source>
        <dbReference type="ARBA" id="ARBA00022839"/>
    </source>
</evidence>
<dbReference type="Gene3D" id="2.170.260.40">
    <property type="match status" value="1"/>
</dbReference>
<keyword evidence="9" id="KW-0804">Transcription</keyword>
<evidence type="ECO:0000256" key="1">
    <source>
        <dbReference type="ARBA" id="ARBA00004123"/>
    </source>
</evidence>
<dbReference type="GO" id="GO:0005737">
    <property type="term" value="C:cytoplasm"/>
    <property type="evidence" value="ECO:0007669"/>
    <property type="project" value="UniProtKB-SubCell"/>
</dbReference>
<evidence type="ECO:0000256" key="9">
    <source>
        <dbReference type="ARBA" id="ARBA00023163"/>
    </source>
</evidence>
<evidence type="ECO:0000259" key="17">
    <source>
        <dbReference type="Pfam" id="PF18332"/>
    </source>
</evidence>
<feature type="compositionally biased region" description="Basic and acidic residues" evidence="13">
    <location>
        <begin position="107"/>
        <end position="127"/>
    </location>
</feature>
<keyword evidence="5 12" id="KW-0540">Nuclease</keyword>
<evidence type="ECO:0000313" key="19">
    <source>
        <dbReference type="EMBL" id="GMI27046.1"/>
    </source>
</evidence>
<comment type="subcellular location">
    <subcellularLocation>
        <location evidence="12">Cytoplasm</location>
    </subcellularLocation>
    <subcellularLocation>
        <location evidence="1">Nucleus</location>
    </subcellularLocation>
</comment>
<feature type="compositionally biased region" description="Pro residues" evidence="13">
    <location>
        <begin position="1547"/>
        <end position="1567"/>
    </location>
</feature>
<feature type="domain" description="Xrn1 helical" evidence="15">
    <location>
        <begin position="287"/>
        <end position="612"/>
    </location>
</feature>
<dbReference type="InterPro" id="IPR041385">
    <property type="entry name" value="SH3_12"/>
</dbReference>
<dbReference type="GO" id="GO:0006364">
    <property type="term" value="P:rRNA processing"/>
    <property type="evidence" value="ECO:0007669"/>
    <property type="project" value="UniProtKB-KW"/>
</dbReference>
<keyword evidence="2" id="KW-0806">Transcription termination</keyword>
<dbReference type="Gene3D" id="2.30.30.750">
    <property type="match status" value="1"/>
</dbReference>
<dbReference type="PANTHER" id="PTHR12341:SF7">
    <property type="entry name" value="5'-3' EXORIBONUCLEASE 1"/>
    <property type="match status" value="1"/>
</dbReference>
<evidence type="ECO:0000256" key="3">
    <source>
        <dbReference type="ARBA" id="ARBA00022552"/>
    </source>
</evidence>
<reference evidence="20" key="1">
    <citation type="journal article" date="2023" name="Commun. Biol.">
        <title>Genome analysis of Parmales, the sister group of diatoms, reveals the evolutionary specialization of diatoms from phago-mixotrophs to photoautotrophs.</title>
        <authorList>
            <person name="Ban H."/>
            <person name="Sato S."/>
            <person name="Yoshikawa S."/>
            <person name="Yamada K."/>
            <person name="Nakamura Y."/>
            <person name="Ichinomiya M."/>
            <person name="Sato N."/>
            <person name="Blanc-Mathieu R."/>
            <person name="Endo H."/>
            <person name="Kuwata A."/>
            <person name="Ogata H."/>
        </authorList>
    </citation>
    <scope>NUCLEOTIDE SEQUENCE [LARGE SCALE GENOMIC DNA]</scope>
</reference>
<dbReference type="InterPro" id="IPR016494">
    <property type="entry name" value="5_3_exoribonuclease_1"/>
</dbReference>
<accession>A0A9W7L3Y4</accession>
<keyword evidence="7 12" id="KW-0269">Exonuclease</keyword>
<dbReference type="EMBL" id="BRYA01000638">
    <property type="protein sequence ID" value="GMI27046.1"/>
    <property type="molecule type" value="Genomic_DNA"/>
</dbReference>
<dbReference type="InterPro" id="IPR041412">
    <property type="entry name" value="Xrn1_helical"/>
</dbReference>
<dbReference type="InterPro" id="IPR047008">
    <property type="entry name" value="XRN1_SH3_sf"/>
</dbReference>
<dbReference type="Pfam" id="PF18334">
    <property type="entry name" value="XRN1_D2_D3"/>
    <property type="match status" value="2"/>
</dbReference>
<dbReference type="GO" id="GO:0006353">
    <property type="term" value="P:DNA-templated transcription termination"/>
    <property type="evidence" value="ECO:0007669"/>
    <property type="project" value="UniProtKB-KW"/>
</dbReference>
<evidence type="ECO:0000259" key="15">
    <source>
        <dbReference type="Pfam" id="PF17846"/>
    </source>
</evidence>
<evidence type="ECO:0000256" key="12">
    <source>
        <dbReference type="PIRNR" id="PIRNR006743"/>
    </source>
</evidence>
<dbReference type="Proteomes" id="UP001165065">
    <property type="component" value="Unassembled WGS sequence"/>
</dbReference>
<protein>
    <recommendedName>
        <fullName evidence="12">5'-3' exoribonuclease 1</fullName>
        <ecNumber evidence="12">3.1.13.-</ecNumber>
    </recommendedName>
</protein>
<dbReference type="GO" id="GO:0004534">
    <property type="term" value="F:5'-3' RNA exonuclease activity"/>
    <property type="evidence" value="ECO:0007669"/>
    <property type="project" value="TreeGrafter"/>
</dbReference>
<feature type="compositionally biased region" description="Pro residues" evidence="13">
    <location>
        <begin position="1430"/>
        <end position="1447"/>
    </location>
</feature>
<comment type="similarity">
    <text evidence="11 12">Belongs to the 5'-3' exonuclease family.</text>
</comment>